<proteinExistence type="predicted"/>
<dbReference type="InParanoid" id="W0RI97"/>
<keyword evidence="4 6" id="KW-0408">Iron</keyword>
<dbReference type="Pfam" id="PF13183">
    <property type="entry name" value="Fer4_8"/>
    <property type="match status" value="1"/>
</dbReference>
<evidence type="ECO:0000313" key="9">
    <source>
        <dbReference type="Proteomes" id="UP000019151"/>
    </source>
</evidence>
<keyword evidence="1 6" id="KW-0004">4Fe-4S</keyword>
<dbReference type="Gene3D" id="1.10.1060.10">
    <property type="entry name" value="Alpha-helical ferredoxin"/>
    <property type="match status" value="1"/>
</dbReference>
<comment type="function">
    <text evidence="6">Component of a complex that catalyzes the oxidation of glycolate to glyoxylate.</text>
</comment>
<evidence type="ECO:0000259" key="7">
    <source>
        <dbReference type="PROSITE" id="PS51379"/>
    </source>
</evidence>
<dbReference type="FunCoup" id="W0RI97">
    <property type="interactions" value="59"/>
</dbReference>
<evidence type="ECO:0000256" key="6">
    <source>
        <dbReference type="PIRNR" id="PIRNR000139"/>
    </source>
</evidence>
<dbReference type="InterPro" id="IPR017900">
    <property type="entry name" value="4Fe4S_Fe_S_CS"/>
</dbReference>
<comment type="catalytic activity">
    <reaction evidence="6">
        <text>glycolate + A = glyoxylate + AH2</text>
        <dbReference type="Rhea" id="RHEA:21264"/>
        <dbReference type="ChEBI" id="CHEBI:13193"/>
        <dbReference type="ChEBI" id="CHEBI:17499"/>
        <dbReference type="ChEBI" id="CHEBI:29805"/>
        <dbReference type="ChEBI" id="CHEBI:36655"/>
        <dbReference type="EC" id="1.1.99.14"/>
    </reaction>
</comment>
<gene>
    <name evidence="8" type="ORF">J421_2523</name>
</gene>
<dbReference type="Pfam" id="PF02754">
    <property type="entry name" value="CCG"/>
    <property type="match status" value="2"/>
</dbReference>
<dbReference type="InterPro" id="IPR009051">
    <property type="entry name" value="Helical_ferredxn"/>
</dbReference>
<comment type="catalytic activity">
    <reaction evidence="6">
        <text>(R)-lactate + A = pyruvate + AH2</text>
        <dbReference type="Rhea" id="RHEA:15089"/>
        <dbReference type="ChEBI" id="CHEBI:13193"/>
        <dbReference type="ChEBI" id="CHEBI:15361"/>
        <dbReference type="ChEBI" id="CHEBI:16004"/>
        <dbReference type="ChEBI" id="CHEBI:17499"/>
    </reaction>
</comment>
<evidence type="ECO:0000256" key="5">
    <source>
        <dbReference type="ARBA" id="ARBA00023014"/>
    </source>
</evidence>
<evidence type="ECO:0000313" key="8">
    <source>
        <dbReference type="EMBL" id="AHG90060.1"/>
    </source>
</evidence>
<dbReference type="InterPro" id="IPR012257">
    <property type="entry name" value="Glc_ox_4Fe-4S"/>
</dbReference>
<dbReference type="GO" id="GO:0051539">
    <property type="term" value="F:4 iron, 4 sulfur cluster binding"/>
    <property type="evidence" value="ECO:0007669"/>
    <property type="project" value="UniProtKB-UniRule"/>
</dbReference>
<keyword evidence="6" id="KW-0249">Electron transport</keyword>
<evidence type="ECO:0000256" key="1">
    <source>
        <dbReference type="ARBA" id="ARBA00022485"/>
    </source>
</evidence>
<dbReference type="eggNOG" id="COG0247">
    <property type="taxonomic scope" value="Bacteria"/>
</dbReference>
<dbReference type="AlphaFoldDB" id="W0RI97"/>
<feature type="domain" description="4Fe-4S ferredoxin-type" evidence="7">
    <location>
        <begin position="21"/>
        <end position="47"/>
    </location>
</feature>
<keyword evidence="6" id="KW-0813">Transport</keyword>
<dbReference type="KEGG" id="gba:J421_2523"/>
<keyword evidence="9" id="KW-1185">Reference proteome</keyword>
<dbReference type="HOGENOM" id="CLU_023081_0_1_0"/>
<dbReference type="PATRIC" id="fig|861299.3.peg.2571"/>
<dbReference type="GO" id="GO:0019154">
    <property type="term" value="F:glycolate dehydrogenase activity"/>
    <property type="evidence" value="ECO:0007669"/>
    <property type="project" value="UniProtKB-EC"/>
</dbReference>
<dbReference type="Proteomes" id="UP000019151">
    <property type="component" value="Chromosome"/>
</dbReference>
<evidence type="ECO:0000256" key="4">
    <source>
        <dbReference type="ARBA" id="ARBA00023004"/>
    </source>
</evidence>
<dbReference type="PANTHER" id="PTHR32479:SF17">
    <property type="entry name" value="GLYCOLATE OXIDASE IRON-SULFUR SUBUNIT"/>
    <property type="match status" value="1"/>
</dbReference>
<dbReference type="PIRSF" id="PIRSF000139">
    <property type="entry name" value="Glc_ox_4Fe-4S"/>
    <property type="match status" value="1"/>
</dbReference>
<dbReference type="EMBL" id="CP007128">
    <property type="protein sequence ID" value="AHG90060.1"/>
    <property type="molecule type" value="Genomic_DNA"/>
</dbReference>
<name>W0RI97_9BACT</name>
<accession>W0RI97</accession>
<dbReference type="PANTHER" id="PTHR32479">
    <property type="entry name" value="GLYCOLATE OXIDASE IRON-SULFUR SUBUNIT"/>
    <property type="match status" value="1"/>
</dbReference>
<dbReference type="PROSITE" id="PS00198">
    <property type="entry name" value="4FE4S_FER_1"/>
    <property type="match status" value="1"/>
</dbReference>
<keyword evidence="5 6" id="KW-0411">Iron-sulfur</keyword>
<dbReference type="GO" id="GO:0046872">
    <property type="term" value="F:metal ion binding"/>
    <property type="evidence" value="ECO:0007669"/>
    <property type="project" value="UniProtKB-UniRule"/>
</dbReference>
<evidence type="ECO:0000256" key="3">
    <source>
        <dbReference type="ARBA" id="ARBA00022737"/>
    </source>
</evidence>
<protein>
    <recommendedName>
        <fullName evidence="6">Glycolate oxidase iron-sulfur subunit</fullName>
        <ecNumber evidence="6">1.1.99.14</ecNumber>
    </recommendedName>
</protein>
<comment type="cofactor">
    <cofactor evidence="6">
        <name>[4Fe-4S] cluster</name>
        <dbReference type="ChEBI" id="CHEBI:49883"/>
    </cofactor>
    <text evidence="6">Binds 2 [4Fe-4S] clusters.</text>
</comment>
<reference evidence="8 9" key="1">
    <citation type="journal article" date="2014" name="Genome Announc.">
        <title>Genome Sequence and Methylome of Soil Bacterium Gemmatirosa kalamazoonensis KBS708T, a Member of the Rarely Cultivated Gemmatimonadetes Phylum.</title>
        <authorList>
            <person name="Debruyn J.M."/>
            <person name="Radosevich M."/>
            <person name="Wommack K.E."/>
            <person name="Polson S.W."/>
            <person name="Hauser L.J."/>
            <person name="Fawaz M.N."/>
            <person name="Korlach J."/>
            <person name="Tsai Y.C."/>
        </authorList>
    </citation>
    <scope>NUCLEOTIDE SEQUENCE [LARGE SCALE GENOMIC DNA]</scope>
    <source>
        <strain evidence="8 9">KBS708</strain>
    </source>
</reference>
<dbReference type="STRING" id="861299.J421_2523"/>
<dbReference type="PROSITE" id="PS51379">
    <property type="entry name" value="4FE4S_FER_2"/>
    <property type="match status" value="2"/>
</dbReference>
<feature type="domain" description="4Fe-4S ferredoxin-type" evidence="7">
    <location>
        <begin position="71"/>
        <end position="102"/>
    </location>
</feature>
<dbReference type="EC" id="1.1.99.14" evidence="6"/>
<sequence length="443" mass="46468">MVLLPNSTAPCALPDSPLAAAKPGIDACVHCGFCLQACPTYVNLEDENDSPRGRILLMRSVLEGTLPADDADVRTHIDRCLGCRACETACPSGVPYGHMLEAMRATLYTRQPPPLVARVILAVFARRALLSLALLGARVLRATRLPRLLSRLPGRMGFAFAMLASTEAPLRGRRWTPRGTGARGTATLLEGCVMRGLFRHTNAATKRVLRENDYALADTRGQACCGALHAHAGDLDAARALARANVAAFERSSAEWIVVNSAGCGAMMKEYGELLADDPAWSARARAVAERVRDVSELLVAAGPRPTGGPVLLRSNGGGTSAPLRVTYDAPCHLLHAQRVSLPPLQVLGAVRGVDLVALTDSDQCCGSAGIYNLVEPDTSDAVLAPKLAHIAATGAALVATGNPGCLMQLGAGLRRAGAHARVLHPVDLLDAAYASGERAAPA</sequence>
<organism evidence="8 9">
    <name type="scientific">Gemmatirosa kalamazoonensis</name>
    <dbReference type="NCBI Taxonomy" id="861299"/>
    <lineage>
        <taxon>Bacteria</taxon>
        <taxon>Pseudomonadati</taxon>
        <taxon>Gemmatimonadota</taxon>
        <taxon>Gemmatimonadia</taxon>
        <taxon>Gemmatimonadales</taxon>
        <taxon>Gemmatimonadaceae</taxon>
        <taxon>Gemmatirosa</taxon>
    </lineage>
</organism>
<keyword evidence="3" id="KW-0677">Repeat</keyword>
<dbReference type="InterPro" id="IPR017896">
    <property type="entry name" value="4Fe4S_Fe-S-bd"/>
</dbReference>
<dbReference type="InterPro" id="IPR004017">
    <property type="entry name" value="Cys_rich_dom"/>
</dbReference>
<dbReference type="SUPFAM" id="SSF46548">
    <property type="entry name" value="alpha-helical ferredoxin"/>
    <property type="match status" value="1"/>
</dbReference>
<keyword evidence="2 6" id="KW-0479">Metal-binding</keyword>
<evidence type="ECO:0000256" key="2">
    <source>
        <dbReference type="ARBA" id="ARBA00022723"/>
    </source>
</evidence>